<feature type="transmembrane region" description="Helical" evidence="1">
    <location>
        <begin position="269"/>
        <end position="286"/>
    </location>
</feature>
<keyword evidence="1" id="KW-1133">Transmembrane helix</keyword>
<dbReference type="AlphaFoldDB" id="A0A2T7BLF0"/>
<dbReference type="PANTHER" id="PTHR36435">
    <property type="entry name" value="SLR1288 PROTEIN"/>
    <property type="match status" value="1"/>
</dbReference>
<name>A0A2T7BLF0_9BACT</name>
<evidence type="ECO:0000256" key="1">
    <source>
        <dbReference type="SAM" id="Phobius"/>
    </source>
</evidence>
<keyword evidence="4" id="KW-1185">Reference proteome</keyword>
<dbReference type="OrthoDB" id="1523022at2"/>
<accession>A0A2T7BLF0</accession>
<evidence type="ECO:0000259" key="2">
    <source>
        <dbReference type="Pfam" id="PF02517"/>
    </source>
</evidence>
<keyword evidence="1" id="KW-0812">Transmembrane</keyword>
<organism evidence="3 4">
    <name type="scientific">Chitinophaga parva</name>
    <dbReference type="NCBI Taxonomy" id="2169414"/>
    <lineage>
        <taxon>Bacteria</taxon>
        <taxon>Pseudomonadati</taxon>
        <taxon>Bacteroidota</taxon>
        <taxon>Chitinophagia</taxon>
        <taxon>Chitinophagales</taxon>
        <taxon>Chitinophagaceae</taxon>
        <taxon>Chitinophaga</taxon>
    </lineage>
</organism>
<proteinExistence type="predicted"/>
<feature type="transmembrane region" description="Helical" evidence="1">
    <location>
        <begin position="240"/>
        <end position="257"/>
    </location>
</feature>
<dbReference type="InterPro" id="IPR003675">
    <property type="entry name" value="Rce1/LyrA-like_dom"/>
</dbReference>
<evidence type="ECO:0000313" key="3">
    <source>
        <dbReference type="EMBL" id="PUZ28469.1"/>
    </source>
</evidence>
<feature type="transmembrane region" description="Helical" evidence="1">
    <location>
        <begin position="12"/>
        <end position="37"/>
    </location>
</feature>
<dbReference type="PANTHER" id="PTHR36435:SF1">
    <property type="entry name" value="CAAX AMINO TERMINAL PROTEASE FAMILY PROTEIN"/>
    <property type="match status" value="1"/>
</dbReference>
<gene>
    <name evidence="3" type="ORF">DCC81_03005</name>
</gene>
<dbReference type="RefSeq" id="WP_108685108.1">
    <property type="nucleotide sequence ID" value="NZ_QCYK01000001.1"/>
</dbReference>
<feature type="transmembrane region" description="Helical" evidence="1">
    <location>
        <begin position="191"/>
        <end position="209"/>
    </location>
</feature>
<dbReference type="EMBL" id="QCYK01000001">
    <property type="protein sequence ID" value="PUZ28469.1"/>
    <property type="molecule type" value="Genomic_DNA"/>
</dbReference>
<dbReference type="Proteomes" id="UP000244450">
    <property type="component" value="Unassembled WGS sequence"/>
</dbReference>
<reference evidence="3 4" key="1">
    <citation type="submission" date="2018-04" db="EMBL/GenBank/DDBJ databases">
        <title>Chitinophaga fuyangensis sp. nov., isolated from soil in a chemical factory.</title>
        <authorList>
            <person name="Chen K."/>
        </authorList>
    </citation>
    <scope>NUCLEOTIDE SEQUENCE [LARGE SCALE GENOMIC DNA]</scope>
    <source>
        <strain evidence="3 4">LY-1</strain>
    </source>
</reference>
<evidence type="ECO:0000313" key="4">
    <source>
        <dbReference type="Proteomes" id="UP000244450"/>
    </source>
</evidence>
<sequence>MAAYLKRLSPGAQLAFLVLLFVAAFFVFSIATTAFLAVTTHMDLSALQHNMADHPNLAGYMKLAQFGYTIIVFLLPPVVLSVLVETRPMAALGLTGRINGRQLGWSVVALVVIIPLVGWTAEWNETWKVPAVFREMDKQAATLTKLFLAGHSIWDLLVNIVLIAVVPAIGEELFFRAGMQRLLAKVMGRQWLAVLVASIVFSLVHGEILGFVPRVVLGGLLGAIFAITGRLWLSIIIHMVNNGVQVVAFYLFAHGAIKADPSQNDHVAWYAALLSLGLTVIAFSLLQRATPPKPVAEATAEEIDSIG</sequence>
<dbReference type="GO" id="GO:0004175">
    <property type="term" value="F:endopeptidase activity"/>
    <property type="evidence" value="ECO:0007669"/>
    <property type="project" value="UniProtKB-ARBA"/>
</dbReference>
<protein>
    <recommendedName>
        <fullName evidence="2">CAAX prenyl protease 2/Lysostaphin resistance protein A-like domain-containing protein</fullName>
    </recommendedName>
</protein>
<dbReference type="GO" id="GO:0080120">
    <property type="term" value="P:CAAX-box protein maturation"/>
    <property type="evidence" value="ECO:0007669"/>
    <property type="project" value="UniProtKB-ARBA"/>
</dbReference>
<dbReference type="Pfam" id="PF02517">
    <property type="entry name" value="Rce1-like"/>
    <property type="match status" value="1"/>
</dbReference>
<keyword evidence="1" id="KW-0472">Membrane</keyword>
<comment type="caution">
    <text evidence="3">The sequence shown here is derived from an EMBL/GenBank/DDBJ whole genome shotgun (WGS) entry which is preliminary data.</text>
</comment>
<feature type="domain" description="CAAX prenyl protease 2/Lysostaphin resistance protein A-like" evidence="2">
    <location>
        <begin position="155"/>
        <end position="243"/>
    </location>
</feature>
<feature type="transmembrane region" description="Helical" evidence="1">
    <location>
        <begin position="57"/>
        <end position="83"/>
    </location>
</feature>
<feature type="transmembrane region" description="Helical" evidence="1">
    <location>
        <begin position="103"/>
        <end position="121"/>
    </location>
</feature>
<feature type="transmembrane region" description="Helical" evidence="1">
    <location>
        <begin position="152"/>
        <end position="170"/>
    </location>
</feature>
<feature type="transmembrane region" description="Helical" evidence="1">
    <location>
        <begin position="215"/>
        <end position="233"/>
    </location>
</feature>
<dbReference type="InterPro" id="IPR052710">
    <property type="entry name" value="CAAX_protease"/>
</dbReference>